<feature type="transmembrane region" description="Helical" evidence="5">
    <location>
        <begin position="119"/>
        <end position="140"/>
    </location>
</feature>
<name>A0A916TKD9_9HYPH</name>
<dbReference type="AlphaFoldDB" id="A0A916TKD9"/>
<evidence type="ECO:0000256" key="1">
    <source>
        <dbReference type="ARBA" id="ARBA00004141"/>
    </source>
</evidence>
<reference evidence="6" key="1">
    <citation type="journal article" date="2014" name="Int. J. Syst. Evol. Microbiol.">
        <title>Complete genome sequence of Corynebacterium casei LMG S-19264T (=DSM 44701T), isolated from a smear-ripened cheese.</title>
        <authorList>
            <consortium name="US DOE Joint Genome Institute (JGI-PGF)"/>
            <person name="Walter F."/>
            <person name="Albersmeier A."/>
            <person name="Kalinowski J."/>
            <person name="Ruckert C."/>
        </authorList>
    </citation>
    <scope>NUCLEOTIDE SEQUENCE</scope>
    <source>
        <strain evidence="6">CGMCC 1.12426</strain>
    </source>
</reference>
<evidence type="ECO:0000256" key="4">
    <source>
        <dbReference type="ARBA" id="ARBA00023136"/>
    </source>
</evidence>
<organism evidence="6 7">
    <name type="scientific">Roseibium aquae</name>
    <dbReference type="NCBI Taxonomy" id="1323746"/>
    <lineage>
        <taxon>Bacteria</taxon>
        <taxon>Pseudomonadati</taxon>
        <taxon>Pseudomonadota</taxon>
        <taxon>Alphaproteobacteria</taxon>
        <taxon>Hyphomicrobiales</taxon>
        <taxon>Stappiaceae</taxon>
        <taxon>Roseibium</taxon>
    </lineage>
</organism>
<evidence type="ECO:0000313" key="6">
    <source>
        <dbReference type="EMBL" id="GGB49449.1"/>
    </source>
</evidence>
<dbReference type="RefSeq" id="WP_150496317.1">
    <property type="nucleotide sequence ID" value="NZ_BMFA01000006.1"/>
</dbReference>
<keyword evidence="2 5" id="KW-0812">Transmembrane</keyword>
<gene>
    <name evidence="6" type="ORF">GCM10011316_21970</name>
</gene>
<dbReference type="InterPro" id="IPR004695">
    <property type="entry name" value="SLAC1/Mae1/Ssu1/TehA"/>
</dbReference>
<dbReference type="Proteomes" id="UP000605148">
    <property type="component" value="Unassembled WGS sequence"/>
</dbReference>
<dbReference type="OrthoDB" id="958273at2"/>
<feature type="transmembrane region" description="Helical" evidence="5">
    <location>
        <begin position="178"/>
        <end position="197"/>
    </location>
</feature>
<dbReference type="PANTHER" id="PTHR37955">
    <property type="entry name" value="TELLURITE RESISTANCE PROTEIN TEHA"/>
    <property type="match status" value="1"/>
</dbReference>
<feature type="transmembrane region" description="Helical" evidence="5">
    <location>
        <begin position="209"/>
        <end position="230"/>
    </location>
</feature>
<feature type="transmembrane region" description="Helical" evidence="5">
    <location>
        <begin position="292"/>
        <end position="314"/>
    </location>
</feature>
<dbReference type="InterPro" id="IPR052951">
    <property type="entry name" value="Tellurite_res_ion_channel"/>
</dbReference>
<dbReference type="Pfam" id="PF03595">
    <property type="entry name" value="SLAC1"/>
    <property type="match status" value="1"/>
</dbReference>
<evidence type="ECO:0000256" key="5">
    <source>
        <dbReference type="SAM" id="Phobius"/>
    </source>
</evidence>
<dbReference type="GO" id="GO:0005886">
    <property type="term" value="C:plasma membrane"/>
    <property type="evidence" value="ECO:0007669"/>
    <property type="project" value="TreeGrafter"/>
</dbReference>
<comment type="subcellular location">
    <subcellularLocation>
        <location evidence="1">Membrane</location>
        <topology evidence="1">Multi-pass membrane protein</topology>
    </subcellularLocation>
</comment>
<feature type="transmembrane region" description="Helical" evidence="5">
    <location>
        <begin position="51"/>
        <end position="73"/>
    </location>
</feature>
<feature type="transmembrane region" description="Helical" evidence="5">
    <location>
        <begin position="236"/>
        <end position="254"/>
    </location>
</feature>
<feature type="transmembrane region" description="Helical" evidence="5">
    <location>
        <begin position="20"/>
        <end position="39"/>
    </location>
</feature>
<proteinExistence type="predicted"/>
<keyword evidence="7" id="KW-1185">Reference proteome</keyword>
<evidence type="ECO:0000256" key="3">
    <source>
        <dbReference type="ARBA" id="ARBA00022989"/>
    </source>
</evidence>
<feature type="transmembrane region" description="Helical" evidence="5">
    <location>
        <begin position="266"/>
        <end position="286"/>
    </location>
</feature>
<sequence length="329" mass="35261">MSSTTPDTQVPDGALTRLEHYPVTFFAIGMGMLGLTLALRGAERAWGFPATVSGFALLVSCLLLAAVAVGYLAKAIRMPSAVVAEWNHPVKVAFFPAISISTILLATALLPISPVAAEAIWLIGVSVQGVLSLAVIGSWISHRPFQTPHLSPAWFIPAVGNVLVPIAGVELGYTDLSWLFFSAGLLFWLVLLTLVMNRLVFHDPLPGRLVPTLTILIAPPAVAYVAWSHLVPDPGPFGQILLSLGYVFFLIVVTQAQRFRSIPFALSWWALSFPVAALSIASFVHAQETGSATYRGLGTLVLALLIAIIALLLVRTGKAILRREICLPE</sequence>
<dbReference type="Gene3D" id="1.50.10.150">
    <property type="entry name" value="Voltage-dependent anion channel"/>
    <property type="match status" value="1"/>
</dbReference>
<evidence type="ECO:0000313" key="7">
    <source>
        <dbReference type="Proteomes" id="UP000605148"/>
    </source>
</evidence>
<dbReference type="GO" id="GO:0046583">
    <property type="term" value="F:monoatomic cation efflux transmembrane transporter activity"/>
    <property type="evidence" value="ECO:0007669"/>
    <property type="project" value="TreeGrafter"/>
</dbReference>
<keyword evidence="3 5" id="KW-1133">Transmembrane helix</keyword>
<protein>
    <submittedName>
        <fullName evidence="6">Transporter</fullName>
    </submittedName>
</protein>
<comment type="caution">
    <text evidence="6">The sequence shown here is derived from an EMBL/GenBank/DDBJ whole genome shotgun (WGS) entry which is preliminary data.</text>
</comment>
<feature type="transmembrane region" description="Helical" evidence="5">
    <location>
        <begin position="93"/>
        <end position="112"/>
    </location>
</feature>
<dbReference type="InterPro" id="IPR038665">
    <property type="entry name" value="Voltage-dep_anion_channel_sf"/>
</dbReference>
<dbReference type="PANTHER" id="PTHR37955:SF1">
    <property type="entry name" value="DEP DOMAIN-CONTAINING PROTEIN"/>
    <property type="match status" value="1"/>
</dbReference>
<dbReference type="EMBL" id="BMFA01000006">
    <property type="protein sequence ID" value="GGB49449.1"/>
    <property type="molecule type" value="Genomic_DNA"/>
</dbReference>
<evidence type="ECO:0000256" key="2">
    <source>
        <dbReference type="ARBA" id="ARBA00022692"/>
    </source>
</evidence>
<accession>A0A916TKD9</accession>
<keyword evidence="4 5" id="KW-0472">Membrane</keyword>
<dbReference type="CDD" id="cd09323">
    <property type="entry name" value="TDT_SLAC1_like"/>
    <property type="match status" value="1"/>
</dbReference>
<reference evidence="6" key="2">
    <citation type="submission" date="2020-09" db="EMBL/GenBank/DDBJ databases">
        <authorList>
            <person name="Sun Q."/>
            <person name="Zhou Y."/>
        </authorList>
    </citation>
    <scope>NUCLEOTIDE SEQUENCE</scope>
    <source>
        <strain evidence="6">CGMCC 1.12426</strain>
    </source>
</reference>